<dbReference type="EMBL" id="JAWWNJ010000092">
    <property type="protein sequence ID" value="KAK6997377.1"/>
    <property type="molecule type" value="Genomic_DNA"/>
</dbReference>
<gene>
    <name evidence="2" type="ORF">R3P38DRAFT_3286726</name>
</gene>
<feature type="chain" id="PRO_5043877861" description="Secreted protein" evidence="1">
    <location>
        <begin position="17"/>
        <end position="207"/>
    </location>
</feature>
<name>A0AAW0A1H5_9AGAR</name>
<accession>A0AAW0A1H5</accession>
<sequence length="207" mass="23040">MSRVWAIHMALSWVFGEEIAVLGVETFGRRPSTVLRLSTSALNDGTMIITLASAAVDHPRNQHPATLHFLLLESAVRSMPPCITPPVLRRRRRLLYTPCPLLFLTNGRKGSFTTVINVARIPSSTLAAYVYFVSLHRRFHPLTIDFRYTVLLAPSKHPPAAYPPSVKTCLRPPLNFWPAHCHCTLHHIVPPLLSAAVGSIYLAPRAL</sequence>
<reference evidence="2 3" key="1">
    <citation type="journal article" date="2024" name="J Genomics">
        <title>Draft genome sequencing and assembly of Favolaschia claudopus CIRM-BRFM 2984 isolated from oak limbs.</title>
        <authorList>
            <person name="Navarro D."/>
            <person name="Drula E."/>
            <person name="Chaduli D."/>
            <person name="Cazenave R."/>
            <person name="Ahrendt S."/>
            <person name="Wang J."/>
            <person name="Lipzen A."/>
            <person name="Daum C."/>
            <person name="Barry K."/>
            <person name="Grigoriev I.V."/>
            <person name="Favel A."/>
            <person name="Rosso M.N."/>
            <person name="Martin F."/>
        </authorList>
    </citation>
    <scope>NUCLEOTIDE SEQUENCE [LARGE SCALE GENOMIC DNA]</scope>
    <source>
        <strain evidence="2 3">CIRM-BRFM 2984</strain>
    </source>
</reference>
<protein>
    <recommendedName>
        <fullName evidence="4">Secreted protein</fullName>
    </recommendedName>
</protein>
<dbReference type="Proteomes" id="UP001362999">
    <property type="component" value="Unassembled WGS sequence"/>
</dbReference>
<evidence type="ECO:0000313" key="2">
    <source>
        <dbReference type="EMBL" id="KAK6997377.1"/>
    </source>
</evidence>
<proteinExistence type="predicted"/>
<keyword evidence="1" id="KW-0732">Signal</keyword>
<dbReference type="AlphaFoldDB" id="A0AAW0A1H5"/>
<evidence type="ECO:0000256" key="1">
    <source>
        <dbReference type="SAM" id="SignalP"/>
    </source>
</evidence>
<feature type="signal peptide" evidence="1">
    <location>
        <begin position="1"/>
        <end position="16"/>
    </location>
</feature>
<organism evidence="2 3">
    <name type="scientific">Favolaschia claudopus</name>
    <dbReference type="NCBI Taxonomy" id="2862362"/>
    <lineage>
        <taxon>Eukaryota</taxon>
        <taxon>Fungi</taxon>
        <taxon>Dikarya</taxon>
        <taxon>Basidiomycota</taxon>
        <taxon>Agaricomycotina</taxon>
        <taxon>Agaricomycetes</taxon>
        <taxon>Agaricomycetidae</taxon>
        <taxon>Agaricales</taxon>
        <taxon>Marasmiineae</taxon>
        <taxon>Mycenaceae</taxon>
        <taxon>Favolaschia</taxon>
    </lineage>
</organism>
<comment type="caution">
    <text evidence="2">The sequence shown here is derived from an EMBL/GenBank/DDBJ whole genome shotgun (WGS) entry which is preliminary data.</text>
</comment>
<keyword evidence="3" id="KW-1185">Reference proteome</keyword>
<evidence type="ECO:0008006" key="4">
    <source>
        <dbReference type="Google" id="ProtNLM"/>
    </source>
</evidence>
<evidence type="ECO:0000313" key="3">
    <source>
        <dbReference type="Proteomes" id="UP001362999"/>
    </source>
</evidence>